<evidence type="ECO:0000259" key="1">
    <source>
        <dbReference type="PROSITE" id="PS50943"/>
    </source>
</evidence>
<keyword evidence="3" id="KW-1185">Reference proteome</keyword>
<dbReference type="Proteomes" id="UP001168575">
    <property type="component" value="Unassembled WGS sequence"/>
</dbReference>
<dbReference type="EMBL" id="JAUMVS010000054">
    <property type="protein sequence ID" value="MDO4841841.1"/>
    <property type="molecule type" value="Genomic_DNA"/>
</dbReference>
<evidence type="ECO:0000313" key="3">
    <source>
        <dbReference type="Proteomes" id="UP001168575"/>
    </source>
</evidence>
<feature type="domain" description="HTH cro/C1-type" evidence="1">
    <location>
        <begin position="20"/>
        <end position="72"/>
    </location>
</feature>
<evidence type="ECO:0000313" key="2">
    <source>
        <dbReference type="EMBL" id="MDO4841841.1"/>
    </source>
</evidence>
<organism evidence="2 3">
    <name type="scientific">Phoenicibacter congonensis</name>
    <dbReference type="NCBI Taxonomy" id="1944646"/>
    <lineage>
        <taxon>Bacteria</taxon>
        <taxon>Bacillati</taxon>
        <taxon>Actinomycetota</taxon>
        <taxon>Coriobacteriia</taxon>
        <taxon>Eggerthellales</taxon>
        <taxon>Eggerthellaceae</taxon>
        <taxon>Phoenicibacter</taxon>
    </lineage>
</organism>
<accession>A0AA43UA51</accession>
<sequence>MKKRIPAQVSRAQQEIADNLNLARRQQRISAEVLAERSNMSKTTLYKMLNHGEGTLENFLRVARCLHLLDEIVEATDPLNTEMGRIYAMSEVPQRVR</sequence>
<gene>
    <name evidence="2" type="ORF">Q3982_04105</name>
</gene>
<comment type="caution">
    <text evidence="2">The sequence shown here is derived from an EMBL/GenBank/DDBJ whole genome shotgun (WGS) entry which is preliminary data.</text>
</comment>
<dbReference type="InterPro" id="IPR010982">
    <property type="entry name" value="Lambda_DNA-bd_dom_sf"/>
</dbReference>
<dbReference type="Gene3D" id="1.10.260.40">
    <property type="entry name" value="lambda repressor-like DNA-binding domains"/>
    <property type="match status" value="1"/>
</dbReference>
<dbReference type="AlphaFoldDB" id="A0AA43UA51"/>
<dbReference type="PROSITE" id="PS50943">
    <property type="entry name" value="HTH_CROC1"/>
    <property type="match status" value="1"/>
</dbReference>
<protein>
    <recommendedName>
        <fullName evidence="1">HTH cro/C1-type domain-containing protein</fullName>
    </recommendedName>
</protein>
<dbReference type="SUPFAM" id="SSF47413">
    <property type="entry name" value="lambda repressor-like DNA-binding domains"/>
    <property type="match status" value="1"/>
</dbReference>
<dbReference type="InterPro" id="IPR001387">
    <property type="entry name" value="Cro/C1-type_HTH"/>
</dbReference>
<proteinExistence type="predicted"/>
<dbReference type="GO" id="GO:0003677">
    <property type="term" value="F:DNA binding"/>
    <property type="evidence" value="ECO:0007669"/>
    <property type="project" value="InterPro"/>
</dbReference>
<reference evidence="2" key="1">
    <citation type="submission" date="2023-07" db="EMBL/GenBank/DDBJ databases">
        <title>Between Cages and Wild: Unraveling the Impact of Captivity on Animal Microbiomes and Antimicrobial Resistance.</title>
        <authorList>
            <person name="Schmartz G.P."/>
            <person name="Rehner J."/>
            <person name="Schuff M.J."/>
            <person name="Becker S.L."/>
            <person name="Kravczyk M."/>
            <person name="Gurevich A."/>
            <person name="Francke R."/>
            <person name="Mueller R."/>
            <person name="Keller V."/>
            <person name="Keller A."/>
        </authorList>
    </citation>
    <scope>NUCLEOTIDE SEQUENCE</scope>
    <source>
        <strain evidence="2">S12M_St_49</strain>
    </source>
</reference>
<name>A0AA43UA51_9ACTN</name>